<organism evidence="1 2">
    <name type="scientific">Pistacia atlantica</name>
    <dbReference type="NCBI Taxonomy" id="434234"/>
    <lineage>
        <taxon>Eukaryota</taxon>
        <taxon>Viridiplantae</taxon>
        <taxon>Streptophyta</taxon>
        <taxon>Embryophyta</taxon>
        <taxon>Tracheophyta</taxon>
        <taxon>Spermatophyta</taxon>
        <taxon>Magnoliopsida</taxon>
        <taxon>eudicotyledons</taxon>
        <taxon>Gunneridae</taxon>
        <taxon>Pentapetalae</taxon>
        <taxon>rosids</taxon>
        <taxon>malvids</taxon>
        <taxon>Sapindales</taxon>
        <taxon>Anacardiaceae</taxon>
        <taxon>Pistacia</taxon>
    </lineage>
</organism>
<name>A0ACC0ZSS9_9ROSI</name>
<gene>
    <name evidence="1" type="ORF">Patl1_35170</name>
</gene>
<evidence type="ECO:0000313" key="2">
    <source>
        <dbReference type="Proteomes" id="UP001164250"/>
    </source>
</evidence>
<proteinExistence type="predicted"/>
<reference evidence="2" key="1">
    <citation type="journal article" date="2023" name="G3 (Bethesda)">
        <title>Genome assembly and association tests identify interacting loci associated with vigor, precocity, and sex in interspecific pistachio rootstocks.</title>
        <authorList>
            <person name="Palmer W."/>
            <person name="Jacygrad E."/>
            <person name="Sagayaradj S."/>
            <person name="Cavanaugh K."/>
            <person name="Han R."/>
            <person name="Bertier L."/>
            <person name="Beede B."/>
            <person name="Kafkas S."/>
            <person name="Golino D."/>
            <person name="Preece J."/>
            <person name="Michelmore R."/>
        </authorList>
    </citation>
    <scope>NUCLEOTIDE SEQUENCE [LARGE SCALE GENOMIC DNA]</scope>
</reference>
<comment type="caution">
    <text evidence="1">The sequence shown here is derived from an EMBL/GenBank/DDBJ whole genome shotgun (WGS) entry which is preliminary data.</text>
</comment>
<dbReference type="EMBL" id="CM047910">
    <property type="protein sequence ID" value="KAJ0075190.1"/>
    <property type="molecule type" value="Genomic_DNA"/>
</dbReference>
<accession>A0ACC0ZSS9</accession>
<evidence type="ECO:0000313" key="1">
    <source>
        <dbReference type="EMBL" id="KAJ0075190.1"/>
    </source>
</evidence>
<dbReference type="Proteomes" id="UP001164250">
    <property type="component" value="Chromosome 15"/>
</dbReference>
<sequence>MEAWAQTHYIQLILDFLAAVVRKPIVLIGNFVGGLACVIATLGMLGCKENSCS</sequence>
<keyword evidence="2" id="KW-1185">Reference proteome</keyword>
<protein>
    <submittedName>
        <fullName evidence="1">Uncharacterized protein</fullName>
    </submittedName>
</protein>